<evidence type="ECO:0000256" key="1">
    <source>
        <dbReference type="SAM" id="MobiDB-lite"/>
    </source>
</evidence>
<name>A0A6J6K0V3_9ZZZZ</name>
<feature type="region of interest" description="Disordered" evidence="1">
    <location>
        <begin position="24"/>
        <end position="45"/>
    </location>
</feature>
<organism evidence="2">
    <name type="scientific">freshwater metagenome</name>
    <dbReference type="NCBI Taxonomy" id="449393"/>
    <lineage>
        <taxon>unclassified sequences</taxon>
        <taxon>metagenomes</taxon>
        <taxon>ecological metagenomes</taxon>
    </lineage>
</organism>
<evidence type="ECO:0000313" key="2">
    <source>
        <dbReference type="EMBL" id="CAB4642045.1"/>
    </source>
</evidence>
<sequence length="63" mass="6864">MMINAINPRGKSTINSQMLESTTNNTTDVLKGSGARTPTAASLSTPIRETTSPVMWRLCQRLL</sequence>
<reference evidence="2" key="1">
    <citation type="submission" date="2020-05" db="EMBL/GenBank/DDBJ databases">
        <authorList>
            <person name="Chiriac C."/>
            <person name="Salcher M."/>
            <person name="Ghai R."/>
            <person name="Kavagutti S V."/>
        </authorList>
    </citation>
    <scope>NUCLEOTIDE SEQUENCE</scope>
</reference>
<dbReference type="AlphaFoldDB" id="A0A6J6K0V3"/>
<gene>
    <name evidence="2" type="ORF">UFOPK2166_00287</name>
</gene>
<accession>A0A6J6K0V3</accession>
<proteinExistence type="predicted"/>
<protein>
    <submittedName>
        <fullName evidence="2">Unannotated protein</fullName>
    </submittedName>
</protein>
<dbReference type="EMBL" id="CAEZWB010000021">
    <property type="protein sequence ID" value="CAB4642045.1"/>
    <property type="molecule type" value="Genomic_DNA"/>
</dbReference>